<protein>
    <recommendedName>
        <fullName evidence="1">N-acetyltransferase domain-containing protein</fullName>
    </recommendedName>
</protein>
<sequence>MIRPFKPDDKESLLRIFRLNVPEFFDKKEIKDFAEYLNQNTETYLTVEVDNTIVGGTGYYVNEDDNSGRITWIFFDPSYSGQGLGKQSVEHCLNILSKDNRVEKFIVTTSQLAYKFFEKFDYKINRIEKNYWGKDLDLYEMEKFNK</sequence>
<dbReference type="InterPro" id="IPR016181">
    <property type="entry name" value="Acyl_CoA_acyltransferase"/>
</dbReference>
<name>A0A0F9YKK5_9ZZZZ</name>
<gene>
    <name evidence="2" type="ORF">LCGC14_0079690</name>
</gene>
<dbReference type="SUPFAM" id="SSF55729">
    <property type="entry name" value="Acyl-CoA N-acyltransferases (Nat)"/>
    <property type="match status" value="1"/>
</dbReference>
<dbReference type="AlphaFoldDB" id="A0A0F9YKK5"/>
<dbReference type="GO" id="GO:0016747">
    <property type="term" value="F:acyltransferase activity, transferring groups other than amino-acyl groups"/>
    <property type="evidence" value="ECO:0007669"/>
    <property type="project" value="InterPro"/>
</dbReference>
<dbReference type="InterPro" id="IPR000182">
    <property type="entry name" value="GNAT_dom"/>
</dbReference>
<evidence type="ECO:0000313" key="2">
    <source>
        <dbReference type="EMBL" id="KKO05149.1"/>
    </source>
</evidence>
<dbReference type="PROSITE" id="PS51186">
    <property type="entry name" value="GNAT"/>
    <property type="match status" value="1"/>
</dbReference>
<organism evidence="2">
    <name type="scientific">marine sediment metagenome</name>
    <dbReference type="NCBI Taxonomy" id="412755"/>
    <lineage>
        <taxon>unclassified sequences</taxon>
        <taxon>metagenomes</taxon>
        <taxon>ecological metagenomes</taxon>
    </lineage>
</organism>
<feature type="domain" description="N-acetyltransferase" evidence="1">
    <location>
        <begin position="1"/>
        <end position="146"/>
    </location>
</feature>
<comment type="caution">
    <text evidence="2">The sequence shown here is derived from an EMBL/GenBank/DDBJ whole genome shotgun (WGS) entry which is preliminary data.</text>
</comment>
<reference evidence="2" key="1">
    <citation type="journal article" date="2015" name="Nature">
        <title>Complex archaea that bridge the gap between prokaryotes and eukaryotes.</title>
        <authorList>
            <person name="Spang A."/>
            <person name="Saw J.H."/>
            <person name="Jorgensen S.L."/>
            <person name="Zaremba-Niedzwiedzka K."/>
            <person name="Martijn J."/>
            <person name="Lind A.E."/>
            <person name="van Eijk R."/>
            <person name="Schleper C."/>
            <person name="Guy L."/>
            <person name="Ettema T.J."/>
        </authorList>
    </citation>
    <scope>NUCLEOTIDE SEQUENCE</scope>
</reference>
<accession>A0A0F9YKK5</accession>
<dbReference type="CDD" id="cd04301">
    <property type="entry name" value="NAT_SF"/>
    <property type="match status" value="1"/>
</dbReference>
<dbReference type="Pfam" id="PF00583">
    <property type="entry name" value="Acetyltransf_1"/>
    <property type="match status" value="1"/>
</dbReference>
<dbReference type="EMBL" id="LAZR01000020">
    <property type="protein sequence ID" value="KKO05149.1"/>
    <property type="molecule type" value="Genomic_DNA"/>
</dbReference>
<dbReference type="Gene3D" id="3.40.630.30">
    <property type="match status" value="1"/>
</dbReference>
<proteinExistence type="predicted"/>
<evidence type="ECO:0000259" key="1">
    <source>
        <dbReference type="PROSITE" id="PS51186"/>
    </source>
</evidence>